<evidence type="ECO:0000256" key="3">
    <source>
        <dbReference type="SAM" id="SignalP"/>
    </source>
</evidence>
<comment type="caution">
    <text evidence="4">The sequence shown here is derived from an EMBL/GenBank/DDBJ whole genome shotgun (WGS) entry which is preliminary data.</text>
</comment>
<feature type="chain" id="PRO_5013231664" evidence="3">
    <location>
        <begin position="22"/>
        <end position="238"/>
    </location>
</feature>
<gene>
    <name evidence="4" type="ORF">BCR44DRAFT_33204</name>
</gene>
<name>A0A1Y2HDW0_9FUNG</name>
<evidence type="ECO:0000256" key="1">
    <source>
        <dbReference type="SAM" id="Coils"/>
    </source>
</evidence>
<accession>A0A1Y2HDW0</accession>
<feature type="non-terminal residue" evidence="4">
    <location>
        <position position="238"/>
    </location>
</feature>
<keyword evidence="5" id="KW-1185">Reference proteome</keyword>
<feature type="coiled-coil region" evidence="1">
    <location>
        <begin position="112"/>
        <end position="146"/>
    </location>
</feature>
<dbReference type="AlphaFoldDB" id="A0A1Y2HDW0"/>
<feature type="signal peptide" evidence="3">
    <location>
        <begin position="1"/>
        <end position="21"/>
    </location>
</feature>
<evidence type="ECO:0000256" key="2">
    <source>
        <dbReference type="SAM" id="MobiDB-lite"/>
    </source>
</evidence>
<organism evidence="4 5">
    <name type="scientific">Catenaria anguillulae PL171</name>
    <dbReference type="NCBI Taxonomy" id="765915"/>
    <lineage>
        <taxon>Eukaryota</taxon>
        <taxon>Fungi</taxon>
        <taxon>Fungi incertae sedis</taxon>
        <taxon>Blastocladiomycota</taxon>
        <taxon>Blastocladiomycetes</taxon>
        <taxon>Blastocladiales</taxon>
        <taxon>Catenariaceae</taxon>
        <taxon>Catenaria</taxon>
    </lineage>
</organism>
<feature type="region of interest" description="Disordered" evidence="2">
    <location>
        <begin position="60"/>
        <end position="86"/>
    </location>
</feature>
<feature type="compositionally biased region" description="Polar residues" evidence="2">
    <location>
        <begin position="60"/>
        <end position="78"/>
    </location>
</feature>
<reference evidence="4 5" key="1">
    <citation type="submission" date="2016-07" db="EMBL/GenBank/DDBJ databases">
        <title>Pervasive Adenine N6-methylation of Active Genes in Fungi.</title>
        <authorList>
            <consortium name="DOE Joint Genome Institute"/>
            <person name="Mondo S.J."/>
            <person name="Dannebaum R.O."/>
            <person name="Kuo R.C."/>
            <person name="Labutti K."/>
            <person name="Haridas S."/>
            <person name="Kuo A."/>
            <person name="Salamov A."/>
            <person name="Ahrendt S.R."/>
            <person name="Lipzen A."/>
            <person name="Sullivan W."/>
            <person name="Andreopoulos W.B."/>
            <person name="Clum A."/>
            <person name="Lindquist E."/>
            <person name="Daum C."/>
            <person name="Ramamoorthy G.K."/>
            <person name="Gryganskyi A."/>
            <person name="Culley D."/>
            <person name="Magnuson J.K."/>
            <person name="James T.Y."/>
            <person name="O'Malley M.A."/>
            <person name="Stajich J.E."/>
            <person name="Spatafora J.W."/>
            <person name="Visel A."/>
            <person name="Grigoriev I.V."/>
        </authorList>
    </citation>
    <scope>NUCLEOTIDE SEQUENCE [LARGE SCALE GENOMIC DNA]</scope>
    <source>
        <strain evidence="4 5">PL171</strain>
    </source>
</reference>
<keyword evidence="1" id="KW-0175">Coiled coil</keyword>
<dbReference type="EMBL" id="MCFL01000042">
    <property type="protein sequence ID" value="ORZ32756.1"/>
    <property type="molecule type" value="Genomic_DNA"/>
</dbReference>
<proteinExistence type="predicted"/>
<sequence>MSIVVIYTFAAVIGLARKATGVLIPAMGLDTHWISPATVPAPAPAVLDHHDSLTQLSAAEAGQSNEPTHMTTASSNLAASRHDTDEQSAMQAADAVLVKDHHVIPAQQKRQESKADQELKMCKQELEHARQQLAAVQSEAAKTAARQGTAKISAMQAEATTSAAKLKAAEYEAHKLGMYLDMATKMDAMDLKQAHAKFTAERRLLVTALSDIALGGLRARRQLAVARIWPMRSAVTHV</sequence>
<keyword evidence="3" id="KW-0732">Signal</keyword>
<evidence type="ECO:0000313" key="5">
    <source>
        <dbReference type="Proteomes" id="UP000193411"/>
    </source>
</evidence>
<protein>
    <submittedName>
        <fullName evidence="4">Uncharacterized protein</fullName>
    </submittedName>
</protein>
<dbReference type="Proteomes" id="UP000193411">
    <property type="component" value="Unassembled WGS sequence"/>
</dbReference>
<evidence type="ECO:0000313" key="4">
    <source>
        <dbReference type="EMBL" id="ORZ32756.1"/>
    </source>
</evidence>